<dbReference type="CDD" id="cd04301">
    <property type="entry name" value="NAT_SF"/>
    <property type="match status" value="1"/>
</dbReference>
<dbReference type="InterPro" id="IPR000182">
    <property type="entry name" value="GNAT_dom"/>
</dbReference>
<dbReference type="InterPro" id="IPR050832">
    <property type="entry name" value="Bact_Acetyltransf"/>
</dbReference>
<name>A0A109LI04_PSEFL</name>
<organism evidence="4 5">
    <name type="scientific">Pseudomonas fluorescens</name>
    <dbReference type="NCBI Taxonomy" id="294"/>
    <lineage>
        <taxon>Bacteria</taxon>
        <taxon>Pseudomonadati</taxon>
        <taxon>Pseudomonadota</taxon>
        <taxon>Gammaproteobacteria</taxon>
        <taxon>Pseudomonadales</taxon>
        <taxon>Pseudomonadaceae</taxon>
        <taxon>Pseudomonas</taxon>
    </lineage>
</organism>
<evidence type="ECO:0000313" key="5">
    <source>
        <dbReference type="Proteomes" id="UP000061348"/>
    </source>
</evidence>
<dbReference type="SUPFAM" id="SSF55729">
    <property type="entry name" value="Acyl-CoA N-acyltransferases (Nat)"/>
    <property type="match status" value="1"/>
</dbReference>
<evidence type="ECO:0000256" key="2">
    <source>
        <dbReference type="ARBA" id="ARBA00023315"/>
    </source>
</evidence>
<proteinExistence type="predicted"/>
<dbReference type="Gene3D" id="3.40.630.30">
    <property type="match status" value="1"/>
</dbReference>
<evidence type="ECO:0000256" key="1">
    <source>
        <dbReference type="ARBA" id="ARBA00022679"/>
    </source>
</evidence>
<comment type="caution">
    <text evidence="4">The sequence shown here is derived from an EMBL/GenBank/DDBJ whole genome shotgun (WGS) entry which is preliminary data.</text>
</comment>
<sequence length="192" mass="21657">MAGCRYWLESFGAESRAVITIREATIEDLQTLRDIGIKTYKEHFSDIWTAAGLQNFLSEDFSASELQKSIGSPINHYWLIAFDDKGQAVGFSKVNWSKPIPMADHVGAELQKIYFLKSQAGKGYGKQLLQLIQDTAQNRNEGFLWLDVLKTNSNAQRFYGNFGFRALGEIPFSTDVAEIGMVVMCRDLFPRA</sequence>
<dbReference type="PATRIC" id="fig|294.194.peg.2877"/>
<dbReference type="EMBL" id="LCYA01000066">
    <property type="protein sequence ID" value="KWV87903.1"/>
    <property type="molecule type" value="Genomic_DNA"/>
</dbReference>
<feature type="domain" description="N-acetyltransferase" evidence="3">
    <location>
        <begin position="19"/>
        <end position="186"/>
    </location>
</feature>
<reference evidence="4 5" key="1">
    <citation type="submission" date="2015-05" db="EMBL/GenBank/DDBJ databases">
        <title>A genomic and transcriptomic approach to investigate the blue pigment phenotype in Pseudomonas fluorescens.</title>
        <authorList>
            <person name="Andreani N.A."/>
            <person name="Cardazzo B."/>
        </authorList>
    </citation>
    <scope>NUCLEOTIDE SEQUENCE [LARGE SCALE GENOMIC DNA]</scope>
    <source>
        <strain evidence="4 5">Ps_22</strain>
    </source>
</reference>
<dbReference type="GO" id="GO:0006508">
    <property type="term" value="P:proteolysis"/>
    <property type="evidence" value="ECO:0007669"/>
    <property type="project" value="UniProtKB-KW"/>
</dbReference>
<dbReference type="GO" id="GO:0008233">
    <property type="term" value="F:peptidase activity"/>
    <property type="evidence" value="ECO:0007669"/>
    <property type="project" value="UniProtKB-KW"/>
</dbReference>
<evidence type="ECO:0000313" key="4">
    <source>
        <dbReference type="EMBL" id="KWV87903.1"/>
    </source>
</evidence>
<dbReference type="Proteomes" id="UP000061348">
    <property type="component" value="Unassembled WGS sequence"/>
</dbReference>
<keyword evidence="2 4" id="KW-0012">Acyltransferase</keyword>
<dbReference type="Pfam" id="PF00583">
    <property type="entry name" value="Acetyltransf_1"/>
    <property type="match status" value="1"/>
</dbReference>
<dbReference type="PANTHER" id="PTHR43877:SF2">
    <property type="entry name" value="AMINOALKYLPHOSPHONATE N-ACETYLTRANSFERASE-RELATED"/>
    <property type="match status" value="1"/>
</dbReference>
<dbReference type="PROSITE" id="PS51186">
    <property type="entry name" value="GNAT"/>
    <property type="match status" value="1"/>
</dbReference>
<dbReference type="GO" id="GO:0016747">
    <property type="term" value="F:acyltransferase activity, transferring groups other than amino-acyl groups"/>
    <property type="evidence" value="ECO:0007669"/>
    <property type="project" value="InterPro"/>
</dbReference>
<evidence type="ECO:0000259" key="3">
    <source>
        <dbReference type="PROSITE" id="PS51186"/>
    </source>
</evidence>
<protein>
    <submittedName>
        <fullName evidence="4">Protease synthase and sporulation negative regulatory protein PAI 1</fullName>
        <ecNumber evidence="4">2.3.1.-</ecNumber>
    </submittedName>
</protein>
<keyword evidence="4" id="KW-0645">Protease</keyword>
<accession>A0A109LI04</accession>
<keyword evidence="4" id="KW-0378">Hydrolase</keyword>
<keyword evidence="1 4" id="KW-0808">Transferase</keyword>
<dbReference type="EC" id="2.3.1.-" evidence="4"/>
<gene>
    <name evidence="4" type="primary">paiA</name>
    <name evidence="4" type="ORF">PFLmoz3_02598</name>
</gene>
<dbReference type="PANTHER" id="PTHR43877">
    <property type="entry name" value="AMINOALKYLPHOSPHONATE N-ACETYLTRANSFERASE-RELATED-RELATED"/>
    <property type="match status" value="1"/>
</dbReference>
<dbReference type="AlphaFoldDB" id="A0A109LI04"/>
<dbReference type="InterPro" id="IPR016181">
    <property type="entry name" value="Acyl_CoA_acyltransferase"/>
</dbReference>